<evidence type="ECO:0000313" key="4">
    <source>
        <dbReference type="Proteomes" id="UP000298416"/>
    </source>
</evidence>
<reference evidence="3" key="1">
    <citation type="submission" date="2018-01" db="EMBL/GenBank/DDBJ databases">
        <authorList>
            <person name="Mao J.F."/>
        </authorList>
    </citation>
    <scope>NUCLEOTIDE SEQUENCE</scope>
    <source>
        <strain evidence="3">Huo1</strain>
        <tissue evidence="3">Leaf</tissue>
    </source>
</reference>
<keyword evidence="4" id="KW-1185">Reference proteome</keyword>
<feature type="chain" id="PRO_5036444657" evidence="2">
    <location>
        <begin position="24"/>
        <end position="179"/>
    </location>
</feature>
<evidence type="ECO:0000256" key="2">
    <source>
        <dbReference type="SAM" id="SignalP"/>
    </source>
</evidence>
<reference evidence="3" key="2">
    <citation type="submission" date="2020-08" db="EMBL/GenBank/DDBJ databases">
        <title>Plant Genome Project.</title>
        <authorList>
            <person name="Zhang R.-G."/>
        </authorList>
    </citation>
    <scope>NUCLEOTIDE SEQUENCE</scope>
    <source>
        <strain evidence="3">Huo1</strain>
        <tissue evidence="3">Leaf</tissue>
    </source>
</reference>
<dbReference type="EMBL" id="PNBA02000002">
    <property type="protein sequence ID" value="KAG6432573.1"/>
    <property type="molecule type" value="Genomic_DNA"/>
</dbReference>
<proteinExistence type="predicted"/>
<organism evidence="3">
    <name type="scientific">Salvia splendens</name>
    <name type="common">Scarlet sage</name>
    <dbReference type="NCBI Taxonomy" id="180675"/>
    <lineage>
        <taxon>Eukaryota</taxon>
        <taxon>Viridiplantae</taxon>
        <taxon>Streptophyta</taxon>
        <taxon>Embryophyta</taxon>
        <taxon>Tracheophyta</taxon>
        <taxon>Spermatophyta</taxon>
        <taxon>Magnoliopsida</taxon>
        <taxon>eudicotyledons</taxon>
        <taxon>Gunneridae</taxon>
        <taxon>Pentapetalae</taxon>
        <taxon>asterids</taxon>
        <taxon>lamiids</taxon>
        <taxon>Lamiales</taxon>
        <taxon>Lamiaceae</taxon>
        <taxon>Nepetoideae</taxon>
        <taxon>Mentheae</taxon>
        <taxon>Salviinae</taxon>
        <taxon>Salvia</taxon>
        <taxon>Salvia subgen. Calosphace</taxon>
        <taxon>core Calosphace</taxon>
    </lineage>
</organism>
<accession>A0A8X8YN16</accession>
<gene>
    <name evidence="3" type="ORF">SASPL_104153</name>
</gene>
<name>A0A8X8YN16_SALSN</name>
<comment type="caution">
    <text evidence="3">The sequence shown here is derived from an EMBL/GenBank/DDBJ whole genome shotgun (WGS) entry which is preliminary data.</text>
</comment>
<evidence type="ECO:0000256" key="1">
    <source>
        <dbReference type="SAM" id="MobiDB-lite"/>
    </source>
</evidence>
<feature type="region of interest" description="Disordered" evidence="1">
    <location>
        <begin position="146"/>
        <end position="179"/>
    </location>
</feature>
<dbReference type="AlphaFoldDB" id="A0A8X8YN16"/>
<feature type="compositionally biased region" description="Polar residues" evidence="1">
    <location>
        <begin position="152"/>
        <end position="165"/>
    </location>
</feature>
<dbReference type="Proteomes" id="UP000298416">
    <property type="component" value="Unassembled WGS sequence"/>
</dbReference>
<feature type="compositionally biased region" description="Polar residues" evidence="1">
    <location>
        <begin position="42"/>
        <end position="60"/>
    </location>
</feature>
<keyword evidence="2" id="KW-0732">Signal</keyword>
<evidence type="ECO:0000313" key="3">
    <source>
        <dbReference type="EMBL" id="KAG6432573.1"/>
    </source>
</evidence>
<sequence length="179" mass="19963">MSISWRHKCLVLSLLALVFMSEAARTPKAYSWEQMLPKKLHTPSSAPSKGTNSVSASSTAVEMDQKQPYDGKVGYSKRHKRIGKEVNLARIIRLENLSTADRSKIHRFMEAEKCVVLSIIGVILMTESKLGKPYSSNWEEMLAKKIPPPSSPSRATNSFAASPNPKSMEIMMDHNQSKT</sequence>
<feature type="region of interest" description="Disordered" evidence="1">
    <location>
        <begin position="41"/>
        <end position="74"/>
    </location>
</feature>
<protein>
    <submittedName>
        <fullName evidence="3">Uncharacterized protein</fullName>
    </submittedName>
</protein>
<feature type="signal peptide" evidence="2">
    <location>
        <begin position="1"/>
        <end position="23"/>
    </location>
</feature>